<dbReference type="Pfam" id="PF24381">
    <property type="entry name" value="DUF7537"/>
    <property type="match status" value="1"/>
</dbReference>
<dbReference type="AlphaFoldDB" id="E7QUM2"/>
<protein>
    <recommendedName>
        <fullName evidence="3">Lipoprotein</fullName>
    </recommendedName>
</protein>
<dbReference type="EMBL" id="AEMG01000012">
    <property type="protein sequence ID" value="EFW91679.1"/>
    <property type="molecule type" value="Genomic_DNA"/>
</dbReference>
<gene>
    <name evidence="1" type="ORF">ZOD2009_12532</name>
</gene>
<sequence length="135" mass="14342">MKLRSPAKVAALLLLVVSFSGCTGGNGDPTELATQTTNTATTAPTGTATTGLIYDLPLSSDELVDGNENALRAAGSFTAEEQFYLQSRNTDEYRWVNTTTRVNVEAGELRRSQNWSGTAGAQSIRTYVAPSGEGY</sequence>
<dbReference type="PATRIC" id="fig|797209.4.peg.2464"/>
<proteinExistence type="predicted"/>
<dbReference type="InterPro" id="IPR055959">
    <property type="entry name" value="DUF7537"/>
</dbReference>
<reference evidence="1 2" key="1">
    <citation type="journal article" date="2014" name="ISME J.">
        <title>Trehalose/2-sulfotrehalose biosynthesis and glycine-betaine uptake are widely spread mechanisms for osmoadaptation in the Halobacteriales.</title>
        <authorList>
            <person name="Youssef N.H."/>
            <person name="Savage-Ashlock K.N."/>
            <person name="McCully A.L."/>
            <person name="Luedtke B."/>
            <person name="Shaw E.I."/>
            <person name="Hoff W.D."/>
            <person name="Elshahed M.S."/>
        </authorList>
    </citation>
    <scope>NUCLEOTIDE SEQUENCE [LARGE SCALE GENOMIC DNA]</scope>
    <source>
        <strain evidence="1 2">DX253</strain>
    </source>
</reference>
<comment type="caution">
    <text evidence="1">The sequence shown here is derived from an EMBL/GenBank/DDBJ whole genome shotgun (WGS) entry which is preliminary data.</text>
</comment>
<evidence type="ECO:0008006" key="3">
    <source>
        <dbReference type="Google" id="ProtNLM"/>
    </source>
</evidence>
<dbReference type="PROSITE" id="PS51257">
    <property type="entry name" value="PROKAR_LIPOPROTEIN"/>
    <property type="match status" value="1"/>
</dbReference>
<accession>E7QUM2</accession>
<evidence type="ECO:0000313" key="2">
    <source>
        <dbReference type="Proteomes" id="UP000003751"/>
    </source>
</evidence>
<dbReference type="Proteomes" id="UP000003751">
    <property type="component" value="Unassembled WGS sequence"/>
</dbReference>
<dbReference type="RefSeq" id="WP_007980286.1">
    <property type="nucleotide sequence ID" value="NZ_AEMG01000012.1"/>
</dbReference>
<evidence type="ECO:0000313" key="1">
    <source>
        <dbReference type="EMBL" id="EFW91679.1"/>
    </source>
</evidence>
<organism evidence="1 2">
    <name type="scientific">Haladaptatus paucihalophilus DX253</name>
    <dbReference type="NCBI Taxonomy" id="797209"/>
    <lineage>
        <taxon>Archaea</taxon>
        <taxon>Methanobacteriati</taxon>
        <taxon>Methanobacteriota</taxon>
        <taxon>Stenosarchaea group</taxon>
        <taxon>Halobacteria</taxon>
        <taxon>Halobacteriales</taxon>
        <taxon>Haladaptataceae</taxon>
        <taxon>Haladaptatus</taxon>
    </lineage>
</organism>
<name>E7QUM2_HALPU</name>